<protein>
    <submittedName>
        <fullName evidence="2">Uncharacterized protein</fullName>
    </submittedName>
</protein>
<accession>A0A6M5Z5M8</accession>
<dbReference type="EMBL" id="CP053452">
    <property type="protein sequence ID" value="QJX01005.1"/>
    <property type="molecule type" value="Genomic_DNA"/>
</dbReference>
<feature type="compositionally biased region" description="Basic and acidic residues" evidence="1">
    <location>
        <begin position="45"/>
        <end position="65"/>
    </location>
</feature>
<name>A0A6M5Z5M8_9BACT</name>
<evidence type="ECO:0000256" key="1">
    <source>
        <dbReference type="SAM" id="MobiDB-lite"/>
    </source>
</evidence>
<dbReference type="AlphaFoldDB" id="A0A6M5Z5M8"/>
<proteinExistence type="predicted"/>
<organism evidence="2 3">
    <name type="scientific">Frigoriglobus tundricola</name>
    <dbReference type="NCBI Taxonomy" id="2774151"/>
    <lineage>
        <taxon>Bacteria</taxon>
        <taxon>Pseudomonadati</taxon>
        <taxon>Planctomycetota</taxon>
        <taxon>Planctomycetia</taxon>
        <taxon>Gemmatales</taxon>
        <taxon>Gemmataceae</taxon>
        <taxon>Frigoriglobus</taxon>
    </lineage>
</organism>
<sequence>MIQRTGEGSLHDRWEMWFAPGRTLHNSNLEGSRSRRLGAPSPPIRLKDRPAVRTGRESRRARTLEKPLTNPFHSRRHFDKLLPILILGSRWSLPSPHSYAAGERLCCSSWSRARPRAAQQPSVETTSRS</sequence>
<evidence type="ECO:0000313" key="3">
    <source>
        <dbReference type="Proteomes" id="UP000503447"/>
    </source>
</evidence>
<reference evidence="3" key="1">
    <citation type="submission" date="2020-05" db="EMBL/GenBank/DDBJ databases">
        <title>Frigoriglobus tundricola gen. nov., sp. nov., a psychrotolerant cellulolytic planctomycete of the family Gemmataceae with two divergent copies of 16S rRNA gene.</title>
        <authorList>
            <person name="Kulichevskaya I.S."/>
            <person name="Ivanova A.A."/>
            <person name="Naumoff D.G."/>
            <person name="Beletsky A.V."/>
            <person name="Rijpstra W.I.C."/>
            <person name="Sinninghe Damste J.S."/>
            <person name="Mardanov A.V."/>
            <person name="Ravin N.V."/>
            <person name="Dedysh S.N."/>
        </authorList>
    </citation>
    <scope>NUCLEOTIDE SEQUENCE [LARGE SCALE GENOMIC DNA]</scope>
    <source>
        <strain evidence="3">PL17</strain>
    </source>
</reference>
<feature type="region of interest" description="Disordered" evidence="1">
    <location>
        <begin position="25"/>
        <end position="70"/>
    </location>
</feature>
<evidence type="ECO:0000313" key="2">
    <source>
        <dbReference type="EMBL" id="QJX01005.1"/>
    </source>
</evidence>
<gene>
    <name evidence="2" type="ORF">FTUN_8643</name>
</gene>
<keyword evidence="3" id="KW-1185">Reference proteome</keyword>
<dbReference type="KEGG" id="ftj:FTUN_8643"/>
<dbReference type="Proteomes" id="UP000503447">
    <property type="component" value="Chromosome"/>
</dbReference>